<dbReference type="GO" id="GO:0070772">
    <property type="term" value="C:PAS complex"/>
    <property type="evidence" value="ECO:0007669"/>
    <property type="project" value="InterPro"/>
</dbReference>
<evidence type="ECO:0000313" key="7">
    <source>
        <dbReference type="Proteomes" id="UP000673691"/>
    </source>
</evidence>
<evidence type="ECO:0000256" key="2">
    <source>
        <dbReference type="ARBA" id="ARBA00022737"/>
    </source>
</evidence>
<feature type="domain" description="Vacuolar protein 14 C-terminal Fig4-binding" evidence="5">
    <location>
        <begin position="59"/>
        <end position="95"/>
    </location>
</feature>
<protein>
    <recommendedName>
        <fullName evidence="5">Vacuolar protein 14 C-terminal Fig4-binding domain-containing protein</fullName>
    </recommendedName>
</protein>
<feature type="compositionally biased region" description="Low complexity" evidence="4">
    <location>
        <begin position="232"/>
        <end position="244"/>
    </location>
</feature>
<sequence>DGTTLFSALYRSWCHNAVATFSLCLLAQAYEHAASLLHQLWVIRGVRDKYFSGRMFPGLLEPDKYPHLFKCLYGILMLLPQSSAFATLRNRLSSVSSLGALQVLPKGPGYQSPGTSVPEFKARILKPTSALGIASQTSSTNDLRFQDLLGHFIQVQATHEKSRQTGNGRNVERIVASRRTTSGSLTFPFLSVSLTLSRPTGTQTHPRSASRGRSPRGVYAPATQHTPLPMRSATRAASGLSAAAVDGGEAESTGPGAAGAEGPPLTPTLRSRTPAGAPGAKRRGLLPPGARVSSLGAVPGFRRLGRHTRVNVSRAGEGVGGPRPPERAAAPSVGTALLAFLLFLKLGERTGHLPCRCFSPQCWHEGGGVRAYRHVLREAPLLRAAVGRSPFIFKVPTQKKKKKKN</sequence>
<comment type="caution">
    <text evidence="6">The sequence shown here is derived from an EMBL/GenBank/DDBJ whole genome shotgun (WGS) entry which is preliminary data.</text>
</comment>
<dbReference type="EMBL" id="JAEFCI010004446">
    <property type="protein sequence ID" value="KAG5460946.1"/>
    <property type="molecule type" value="Genomic_DNA"/>
</dbReference>
<name>A0A8H7ZWT1_9FUNG</name>
<accession>A0A8H7ZWT1</accession>
<evidence type="ECO:0000313" key="6">
    <source>
        <dbReference type="EMBL" id="KAG5460946.1"/>
    </source>
</evidence>
<dbReference type="Proteomes" id="UP000673691">
    <property type="component" value="Unassembled WGS sequence"/>
</dbReference>
<dbReference type="InterPro" id="IPR026825">
    <property type="entry name" value="Vac14"/>
</dbReference>
<feature type="non-terminal residue" evidence="6">
    <location>
        <position position="1"/>
    </location>
</feature>
<reference evidence="6 7" key="1">
    <citation type="journal article" name="Sci. Rep.">
        <title>Genome-scale phylogenetic analyses confirm Olpidium as the closest living zoosporic fungus to the non-flagellated, terrestrial fungi.</title>
        <authorList>
            <person name="Chang Y."/>
            <person name="Rochon D."/>
            <person name="Sekimoto S."/>
            <person name="Wang Y."/>
            <person name="Chovatia M."/>
            <person name="Sandor L."/>
            <person name="Salamov A."/>
            <person name="Grigoriev I.V."/>
            <person name="Stajich J.E."/>
            <person name="Spatafora J.W."/>
        </authorList>
    </citation>
    <scope>NUCLEOTIDE SEQUENCE [LARGE SCALE GENOMIC DNA]</scope>
    <source>
        <strain evidence="6">S191</strain>
    </source>
</reference>
<keyword evidence="3" id="KW-0472">Membrane</keyword>
<dbReference type="GO" id="GO:0006661">
    <property type="term" value="P:phosphatidylinositol biosynthetic process"/>
    <property type="evidence" value="ECO:0007669"/>
    <property type="project" value="InterPro"/>
</dbReference>
<dbReference type="GO" id="GO:0010008">
    <property type="term" value="C:endosome membrane"/>
    <property type="evidence" value="ECO:0007669"/>
    <property type="project" value="TreeGrafter"/>
</dbReference>
<evidence type="ECO:0000256" key="3">
    <source>
        <dbReference type="ARBA" id="ARBA00023136"/>
    </source>
</evidence>
<dbReference type="Pfam" id="PF11916">
    <property type="entry name" value="Vac14_Fig4_bd"/>
    <property type="match status" value="2"/>
</dbReference>
<keyword evidence="7" id="KW-1185">Reference proteome</keyword>
<evidence type="ECO:0000256" key="1">
    <source>
        <dbReference type="ARBA" id="ARBA00004308"/>
    </source>
</evidence>
<keyword evidence="2" id="KW-0677">Repeat</keyword>
<organism evidence="6 7">
    <name type="scientific">Olpidium bornovanus</name>
    <dbReference type="NCBI Taxonomy" id="278681"/>
    <lineage>
        <taxon>Eukaryota</taxon>
        <taxon>Fungi</taxon>
        <taxon>Fungi incertae sedis</taxon>
        <taxon>Olpidiomycota</taxon>
        <taxon>Olpidiomycotina</taxon>
        <taxon>Olpidiomycetes</taxon>
        <taxon>Olpidiales</taxon>
        <taxon>Olpidiaceae</taxon>
        <taxon>Olpidium</taxon>
    </lineage>
</organism>
<feature type="domain" description="Vacuolar protein 14 C-terminal Fig4-binding" evidence="5">
    <location>
        <begin position="3"/>
        <end position="40"/>
    </location>
</feature>
<dbReference type="PANTHER" id="PTHR16023:SF0">
    <property type="entry name" value="PROTEIN VAC14 HOMOLOG"/>
    <property type="match status" value="1"/>
</dbReference>
<feature type="compositionally biased region" description="Low complexity" evidence="4">
    <location>
        <begin position="250"/>
        <end position="274"/>
    </location>
</feature>
<proteinExistence type="predicted"/>
<evidence type="ECO:0000256" key="4">
    <source>
        <dbReference type="SAM" id="MobiDB-lite"/>
    </source>
</evidence>
<feature type="region of interest" description="Disordered" evidence="4">
    <location>
        <begin position="197"/>
        <end position="328"/>
    </location>
</feature>
<dbReference type="PANTHER" id="PTHR16023">
    <property type="entry name" value="TAX1 BINDING PROTEIN-RELATED"/>
    <property type="match status" value="1"/>
</dbReference>
<dbReference type="InterPro" id="IPR021841">
    <property type="entry name" value="VAC14_Fig4p-bd"/>
</dbReference>
<gene>
    <name evidence="6" type="ORF">BJ554DRAFT_6946</name>
</gene>
<dbReference type="GO" id="GO:0000329">
    <property type="term" value="C:fungal-type vacuole membrane"/>
    <property type="evidence" value="ECO:0007669"/>
    <property type="project" value="TreeGrafter"/>
</dbReference>
<dbReference type="AlphaFoldDB" id="A0A8H7ZWT1"/>
<comment type="subcellular location">
    <subcellularLocation>
        <location evidence="1">Endomembrane system</location>
    </subcellularLocation>
</comment>
<evidence type="ECO:0000259" key="5">
    <source>
        <dbReference type="Pfam" id="PF11916"/>
    </source>
</evidence>
<dbReference type="OrthoDB" id="5574975at2759"/>
<feature type="region of interest" description="Disordered" evidence="4">
    <location>
        <begin position="158"/>
        <end position="177"/>
    </location>
</feature>